<evidence type="ECO:0000256" key="1">
    <source>
        <dbReference type="SAM" id="SignalP"/>
    </source>
</evidence>
<dbReference type="Pfam" id="PF22322">
    <property type="entry name" value="DUF6973"/>
    <property type="match status" value="1"/>
</dbReference>
<feature type="chain" id="PRO_5040797633" description="DUF6973 domain-containing protein" evidence="1">
    <location>
        <begin position="25"/>
        <end position="221"/>
    </location>
</feature>
<dbReference type="EMBL" id="JAPZED010000015">
    <property type="protein sequence ID" value="MCZ7694842.1"/>
    <property type="molecule type" value="Genomic_DNA"/>
</dbReference>
<accession>A0A9X3HFU7</accession>
<dbReference type="AlphaFoldDB" id="A0A9X3HFU7"/>
<feature type="signal peptide" evidence="1">
    <location>
        <begin position="1"/>
        <end position="24"/>
    </location>
</feature>
<reference evidence="3" key="1">
    <citation type="submission" date="2022-12" db="EMBL/GenBank/DDBJ databases">
        <title>Genome of R. gnavus strain RSHDN_123.</title>
        <authorList>
            <person name="Abdugheni R."/>
        </authorList>
    </citation>
    <scope>NUCLEOTIDE SEQUENCE</scope>
    <source>
        <strain evidence="3">RSHDN_123</strain>
    </source>
</reference>
<dbReference type="InterPro" id="IPR054246">
    <property type="entry name" value="DUF6973"/>
</dbReference>
<organism evidence="3 4">
    <name type="scientific">Mediterraneibacter gnavus</name>
    <name type="common">Ruminococcus gnavus</name>
    <dbReference type="NCBI Taxonomy" id="33038"/>
    <lineage>
        <taxon>Bacteria</taxon>
        <taxon>Bacillati</taxon>
        <taxon>Bacillota</taxon>
        <taxon>Clostridia</taxon>
        <taxon>Lachnospirales</taxon>
        <taxon>Lachnospiraceae</taxon>
        <taxon>Mediterraneibacter</taxon>
    </lineage>
</organism>
<protein>
    <recommendedName>
        <fullName evidence="2">DUF6973 domain-containing protein</fullName>
    </recommendedName>
</protein>
<dbReference type="Proteomes" id="UP001148455">
    <property type="component" value="Unassembled WGS sequence"/>
</dbReference>
<evidence type="ECO:0000313" key="4">
    <source>
        <dbReference type="Proteomes" id="UP001148455"/>
    </source>
</evidence>
<feature type="domain" description="DUF6973" evidence="2">
    <location>
        <begin position="93"/>
        <end position="212"/>
    </location>
</feature>
<evidence type="ECO:0000259" key="2">
    <source>
        <dbReference type="Pfam" id="PF22322"/>
    </source>
</evidence>
<proteinExistence type="predicted"/>
<sequence>MKKKLIIGGLLLTLVIGSSVTTYAQGIQITDESNQEVITEEGFEMIIEEILNLKNTHPEYTDEKIFELMNERHQGLERGIVDIWNVLTDSEKKLCIRYPFDALKVNAAKNIATSQTKMKFGLNGLGDRSDAFRHGIWNAEMTILIGREKAELFATAHEDKDVTGNETDGYPKTAHRDMDLHNNEVGRAIGEKNSGASEDEMADIIYQDIYSAETQFIWLHE</sequence>
<keyword evidence="1" id="KW-0732">Signal</keyword>
<name>A0A9X3HFU7_MEDGN</name>
<evidence type="ECO:0000313" key="3">
    <source>
        <dbReference type="EMBL" id="MCZ7694842.1"/>
    </source>
</evidence>
<comment type="caution">
    <text evidence="3">The sequence shown here is derived from an EMBL/GenBank/DDBJ whole genome shotgun (WGS) entry which is preliminary data.</text>
</comment>
<dbReference type="RefSeq" id="WP_269762959.1">
    <property type="nucleotide sequence ID" value="NZ_JAPZEC010000014.1"/>
</dbReference>
<gene>
    <name evidence="3" type="ORF">O8D18_12495</name>
</gene>